<dbReference type="SUPFAM" id="SSF140478">
    <property type="entry name" value="LemA-like"/>
    <property type="match status" value="1"/>
</dbReference>
<accession>A0A6J6JZ65</accession>
<organism evidence="6">
    <name type="scientific">freshwater metagenome</name>
    <dbReference type="NCBI Taxonomy" id="449393"/>
    <lineage>
        <taxon>unclassified sequences</taxon>
        <taxon>metagenomes</taxon>
        <taxon>ecological metagenomes</taxon>
    </lineage>
</organism>
<dbReference type="InterPro" id="IPR023353">
    <property type="entry name" value="LemA-like_dom_sf"/>
</dbReference>
<gene>
    <name evidence="6" type="ORF">UFOPK2171_00116</name>
</gene>
<evidence type="ECO:0000256" key="3">
    <source>
        <dbReference type="ARBA" id="ARBA00022692"/>
    </source>
</evidence>
<comment type="subcellular location">
    <subcellularLocation>
        <location evidence="1">Membrane</location>
        <topology evidence="1">Single-pass membrane protein</topology>
    </subcellularLocation>
</comment>
<keyword evidence="4" id="KW-1133">Transmembrane helix</keyword>
<dbReference type="PANTHER" id="PTHR34478">
    <property type="entry name" value="PROTEIN LEMA"/>
    <property type="match status" value="1"/>
</dbReference>
<sequence length="185" mass="19987">MTGIYVILGVVALLVVIGIVQYNKLVRLNVAVDEGFAQIEVQLQRRGDLIPNLVETVKGYASHEKETFEKVVQARAQATAAQGVAAVAEADGMLTQALRGLLAVAEAYPDLKASANFLSLQEELSGTENKVGFARQYYNDTVRALNESIVSIPGKFFAGPAKVVERDFYVVDDPGKQAVPNVSFN</sequence>
<dbReference type="Pfam" id="PF04011">
    <property type="entry name" value="LemA"/>
    <property type="match status" value="1"/>
</dbReference>
<dbReference type="AlphaFoldDB" id="A0A6J6JZ65"/>
<evidence type="ECO:0000313" key="6">
    <source>
        <dbReference type="EMBL" id="CAB4641535.1"/>
    </source>
</evidence>
<comment type="similarity">
    <text evidence="2">Belongs to the LemA family.</text>
</comment>
<dbReference type="InterPro" id="IPR007156">
    <property type="entry name" value="MamQ_LemA"/>
</dbReference>
<protein>
    <submittedName>
        <fullName evidence="6">Unannotated protein</fullName>
    </submittedName>
</protein>
<dbReference type="PANTHER" id="PTHR34478:SF2">
    <property type="entry name" value="MEMBRANE PROTEIN"/>
    <property type="match status" value="1"/>
</dbReference>
<reference evidence="6" key="1">
    <citation type="submission" date="2020-05" db="EMBL/GenBank/DDBJ databases">
        <authorList>
            <person name="Chiriac C."/>
            <person name="Salcher M."/>
            <person name="Ghai R."/>
            <person name="Kavagutti S V."/>
        </authorList>
    </citation>
    <scope>NUCLEOTIDE SEQUENCE</scope>
</reference>
<dbReference type="Gene3D" id="1.20.1440.20">
    <property type="entry name" value="LemA-like domain"/>
    <property type="match status" value="1"/>
</dbReference>
<evidence type="ECO:0000256" key="1">
    <source>
        <dbReference type="ARBA" id="ARBA00004167"/>
    </source>
</evidence>
<keyword evidence="3" id="KW-0812">Transmembrane</keyword>
<name>A0A6J6JZ65_9ZZZZ</name>
<dbReference type="GO" id="GO:0016020">
    <property type="term" value="C:membrane"/>
    <property type="evidence" value="ECO:0007669"/>
    <property type="project" value="UniProtKB-SubCell"/>
</dbReference>
<evidence type="ECO:0000256" key="2">
    <source>
        <dbReference type="ARBA" id="ARBA00008854"/>
    </source>
</evidence>
<dbReference type="EMBL" id="CAEZWD010000005">
    <property type="protein sequence ID" value="CAB4641535.1"/>
    <property type="molecule type" value="Genomic_DNA"/>
</dbReference>
<proteinExistence type="inferred from homology"/>
<keyword evidence="5" id="KW-0472">Membrane</keyword>
<evidence type="ECO:0000256" key="5">
    <source>
        <dbReference type="ARBA" id="ARBA00023136"/>
    </source>
</evidence>
<evidence type="ECO:0000256" key="4">
    <source>
        <dbReference type="ARBA" id="ARBA00022989"/>
    </source>
</evidence>